<name>A0ABT6SLG1_9ACTN</name>
<organism evidence="4 5">
    <name type="scientific">Streptomyces cavernicola</name>
    <dbReference type="NCBI Taxonomy" id="3043613"/>
    <lineage>
        <taxon>Bacteria</taxon>
        <taxon>Bacillati</taxon>
        <taxon>Actinomycetota</taxon>
        <taxon>Actinomycetes</taxon>
        <taxon>Kitasatosporales</taxon>
        <taxon>Streptomycetaceae</taxon>
        <taxon>Streptomyces</taxon>
    </lineage>
</organism>
<evidence type="ECO:0000256" key="1">
    <source>
        <dbReference type="ARBA" id="ARBA00022679"/>
    </source>
</evidence>
<feature type="domain" description="N-acetyltransferase" evidence="3">
    <location>
        <begin position="11"/>
        <end position="163"/>
    </location>
</feature>
<accession>A0ABT6SLG1</accession>
<evidence type="ECO:0000259" key="3">
    <source>
        <dbReference type="PROSITE" id="PS51186"/>
    </source>
</evidence>
<dbReference type="InterPro" id="IPR000182">
    <property type="entry name" value="GNAT_dom"/>
</dbReference>
<dbReference type="Proteomes" id="UP001223978">
    <property type="component" value="Unassembled WGS sequence"/>
</dbReference>
<dbReference type="PANTHER" id="PTHR43877">
    <property type="entry name" value="AMINOALKYLPHOSPHONATE N-ACETYLTRANSFERASE-RELATED-RELATED"/>
    <property type="match status" value="1"/>
</dbReference>
<dbReference type="SUPFAM" id="SSF55729">
    <property type="entry name" value="Acyl-CoA N-acyltransferases (Nat)"/>
    <property type="match status" value="1"/>
</dbReference>
<dbReference type="GO" id="GO:0016746">
    <property type="term" value="F:acyltransferase activity"/>
    <property type="evidence" value="ECO:0007669"/>
    <property type="project" value="UniProtKB-KW"/>
</dbReference>
<keyword evidence="1 4" id="KW-0808">Transferase</keyword>
<dbReference type="PANTHER" id="PTHR43877:SF2">
    <property type="entry name" value="AMINOALKYLPHOSPHONATE N-ACETYLTRANSFERASE-RELATED"/>
    <property type="match status" value="1"/>
</dbReference>
<dbReference type="PROSITE" id="PS51186">
    <property type="entry name" value="GNAT"/>
    <property type="match status" value="1"/>
</dbReference>
<dbReference type="EC" id="2.3.1.-" evidence="4"/>
<gene>
    <name evidence="4" type="ORF">QIS96_35125</name>
</gene>
<reference evidence="4 5" key="1">
    <citation type="submission" date="2023-05" db="EMBL/GenBank/DDBJ databases">
        <title>Draft genome sequence of Streptomyces sp. B-S-A6 isolated from a cave soil in Thailand.</title>
        <authorList>
            <person name="Chamroensaksri N."/>
            <person name="Muangham S."/>
        </authorList>
    </citation>
    <scope>NUCLEOTIDE SEQUENCE [LARGE SCALE GENOMIC DNA]</scope>
    <source>
        <strain evidence="4 5">B-S-A6</strain>
    </source>
</reference>
<dbReference type="InterPro" id="IPR016181">
    <property type="entry name" value="Acyl_CoA_acyltransferase"/>
</dbReference>
<keyword evidence="2 4" id="KW-0012">Acyltransferase</keyword>
<sequence>MPTWTIEAEPVTGPEIGDVMWQYFTEIAQRVMGRPAAEAELRRALARDPHDDLAPPSGVFLVARGQDGDLLGCAGVRLLPRAPATAELKRMFVRPAGRGTGLGRGLLVAAETAAQGLGATRMVCETNTQLTEARALYEAHAYEEIPPYEGLGRADHWFAKALVRGNADK</sequence>
<keyword evidence="5" id="KW-1185">Reference proteome</keyword>
<evidence type="ECO:0000256" key="2">
    <source>
        <dbReference type="ARBA" id="ARBA00023315"/>
    </source>
</evidence>
<comment type="caution">
    <text evidence="4">The sequence shown here is derived from an EMBL/GenBank/DDBJ whole genome shotgun (WGS) entry which is preliminary data.</text>
</comment>
<evidence type="ECO:0000313" key="4">
    <source>
        <dbReference type="EMBL" id="MDI3409036.1"/>
    </source>
</evidence>
<dbReference type="RefSeq" id="WP_282546907.1">
    <property type="nucleotide sequence ID" value="NZ_JASCIQ010000057.1"/>
</dbReference>
<proteinExistence type="predicted"/>
<dbReference type="EMBL" id="JASCIQ010000057">
    <property type="protein sequence ID" value="MDI3409036.1"/>
    <property type="molecule type" value="Genomic_DNA"/>
</dbReference>
<evidence type="ECO:0000313" key="5">
    <source>
        <dbReference type="Proteomes" id="UP001223978"/>
    </source>
</evidence>
<protein>
    <submittedName>
        <fullName evidence="4">GNAT family N-acetyltransferase</fullName>
        <ecNumber evidence="4">2.3.1.-</ecNumber>
    </submittedName>
</protein>
<dbReference type="Gene3D" id="3.40.630.30">
    <property type="match status" value="1"/>
</dbReference>
<dbReference type="InterPro" id="IPR050832">
    <property type="entry name" value="Bact_Acetyltransf"/>
</dbReference>
<dbReference type="Pfam" id="PF00583">
    <property type="entry name" value="Acetyltransf_1"/>
    <property type="match status" value="1"/>
</dbReference>